<feature type="domain" description="D-isomer specific 2-hydroxyacid dehydrogenase catalytic" evidence="5">
    <location>
        <begin position="5"/>
        <end position="331"/>
    </location>
</feature>
<evidence type="ECO:0000259" key="6">
    <source>
        <dbReference type="Pfam" id="PF02826"/>
    </source>
</evidence>
<name>W0DHX9_9AQUI</name>
<evidence type="ECO:0000256" key="2">
    <source>
        <dbReference type="ARBA" id="ARBA00023002"/>
    </source>
</evidence>
<dbReference type="Proteomes" id="UP000018914">
    <property type="component" value="Chromosome"/>
</dbReference>
<dbReference type="PROSITE" id="PS00670">
    <property type="entry name" value="D_2_HYDROXYACID_DH_2"/>
    <property type="match status" value="1"/>
</dbReference>
<accession>W0DHX9</accession>
<evidence type="ECO:0000313" key="8">
    <source>
        <dbReference type="Proteomes" id="UP000018914"/>
    </source>
</evidence>
<dbReference type="CDD" id="cd12187">
    <property type="entry name" value="LDH_like_1"/>
    <property type="match status" value="1"/>
</dbReference>
<dbReference type="HOGENOM" id="CLU_019796_1_1_0"/>
<keyword evidence="3" id="KW-0520">NAD</keyword>
<gene>
    <name evidence="7" type="ORF">THERU_07180</name>
</gene>
<dbReference type="SUPFAM" id="SSF51735">
    <property type="entry name" value="NAD(P)-binding Rossmann-fold domains"/>
    <property type="match status" value="1"/>
</dbReference>
<dbReference type="OrthoDB" id="9805416at2"/>
<keyword evidence="8" id="KW-1185">Reference proteome</keyword>
<comment type="similarity">
    <text evidence="1 4">Belongs to the D-isomer specific 2-hydroxyacid dehydrogenase family.</text>
</comment>
<dbReference type="PANTHER" id="PTHR43026">
    <property type="entry name" value="2-HYDROXYACID DEHYDROGENASE HOMOLOG 1-RELATED"/>
    <property type="match status" value="1"/>
</dbReference>
<reference evidence="7 8" key="1">
    <citation type="submission" date="2013-12" db="EMBL/GenBank/DDBJ databases">
        <authorList>
            <consortium name="DOE Joint Genome Institute"/>
            <person name="Eisen J."/>
            <person name="Huntemann M."/>
            <person name="Han J."/>
            <person name="Chen A."/>
            <person name="Kyrpides N."/>
            <person name="Mavromatis K."/>
            <person name="Markowitz V."/>
            <person name="Palaniappan K."/>
            <person name="Ivanova N."/>
            <person name="Schaumberg A."/>
            <person name="Pati A."/>
            <person name="Liolios K."/>
            <person name="Nordberg H.P."/>
            <person name="Cantor M.N."/>
            <person name="Hua S.X."/>
            <person name="Woyke T."/>
        </authorList>
    </citation>
    <scope>NUCLEOTIDE SEQUENCE [LARGE SCALE GENOMIC DNA]</scope>
    <source>
        <strain evidence="7 8">DSM 23557</strain>
    </source>
</reference>
<evidence type="ECO:0000259" key="5">
    <source>
        <dbReference type="Pfam" id="PF00389"/>
    </source>
</evidence>
<evidence type="ECO:0000256" key="1">
    <source>
        <dbReference type="ARBA" id="ARBA00005854"/>
    </source>
</evidence>
<dbReference type="GO" id="GO:0008720">
    <property type="term" value="F:D-lactate dehydrogenase (NAD+) activity"/>
    <property type="evidence" value="ECO:0007669"/>
    <property type="project" value="TreeGrafter"/>
</dbReference>
<dbReference type="EMBL" id="CP007028">
    <property type="protein sequence ID" value="AHE96490.1"/>
    <property type="molecule type" value="Genomic_DNA"/>
</dbReference>
<dbReference type="InterPro" id="IPR058205">
    <property type="entry name" value="D-LDH-like"/>
</dbReference>
<dbReference type="PROSITE" id="PS00671">
    <property type="entry name" value="D_2_HYDROXYACID_DH_3"/>
    <property type="match status" value="1"/>
</dbReference>
<dbReference type="STRING" id="75906.THERU_07180"/>
<keyword evidence="2 4" id="KW-0560">Oxidoreductase</keyword>
<feature type="domain" description="D-isomer specific 2-hydroxyacid dehydrogenase NAD-binding" evidence="6">
    <location>
        <begin position="106"/>
        <end position="301"/>
    </location>
</feature>
<dbReference type="Pfam" id="PF00389">
    <property type="entry name" value="2-Hacid_dh"/>
    <property type="match status" value="1"/>
</dbReference>
<dbReference type="GO" id="GO:0047545">
    <property type="term" value="F:(S)-2-hydroxyglutarate dehydrogenase activity"/>
    <property type="evidence" value="ECO:0007669"/>
    <property type="project" value="UniProtKB-ARBA"/>
</dbReference>
<sequence length="334" mass="37980">MLVYVFETKEWERRYLTEVVKDIELKFSEDRLNKDTVHKYKDAEAVIVFVDSRVDREVIDQLPRLRLIITRSTGYDHIDVRYAMDSGIVVCNVPDYASITVAEYTIALMLALSRKLKETVQRTSRGTFSREGLSGFDLSGKTLGVIGTGRIGKYVVKLAHAFDMRIFAYDLVEDESLVRNYHVEYVELERLLKESDIITIHVPYTPQTHHLINASNIDLLKPTAMLINTARGPVVETKALVKALKEGKLLGGVALDVFEGEEALIEDAYLDRSFSSETLQNSLLVSYLAKQERVIVTPHNAYNTRDALFRMLSTVVENLRAFLEGKPKNVVHDH</sequence>
<evidence type="ECO:0000313" key="7">
    <source>
        <dbReference type="EMBL" id="AHE96490.1"/>
    </source>
</evidence>
<dbReference type="PROSITE" id="PS00065">
    <property type="entry name" value="D_2_HYDROXYACID_DH_1"/>
    <property type="match status" value="1"/>
</dbReference>
<dbReference type="KEGG" id="trd:THERU_07180"/>
<dbReference type="InterPro" id="IPR029753">
    <property type="entry name" value="D-isomer_DH_CS"/>
</dbReference>
<dbReference type="AlphaFoldDB" id="W0DHX9"/>
<dbReference type="InterPro" id="IPR029752">
    <property type="entry name" value="D-isomer_DH_CS1"/>
</dbReference>
<dbReference type="InterPro" id="IPR006140">
    <property type="entry name" value="D-isomer_DH_NAD-bd"/>
</dbReference>
<dbReference type="PANTHER" id="PTHR43026:SF1">
    <property type="entry name" value="2-HYDROXYACID DEHYDROGENASE HOMOLOG 1-RELATED"/>
    <property type="match status" value="1"/>
</dbReference>
<dbReference type="FunFam" id="3.40.50.720:FF:000041">
    <property type="entry name" value="D-3-phosphoglycerate dehydrogenase"/>
    <property type="match status" value="1"/>
</dbReference>
<dbReference type="InterPro" id="IPR006139">
    <property type="entry name" value="D-isomer_2_OHA_DH_cat_dom"/>
</dbReference>
<dbReference type="RefSeq" id="WP_025306564.1">
    <property type="nucleotide sequence ID" value="NZ_CP007028.1"/>
</dbReference>
<dbReference type="Gene3D" id="3.40.50.720">
    <property type="entry name" value="NAD(P)-binding Rossmann-like Domain"/>
    <property type="match status" value="2"/>
</dbReference>
<dbReference type="GO" id="GO:0051287">
    <property type="term" value="F:NAD binding"/>
    <property type="evidence" value="ECO:0007669"/>
    <property type="project" value="InterPro"/>
</dbReference>
<dbReference type="SUPFAM" id="SSF52283">
    <property type="entry name" value="Formate/glycerate dehydrogenase catalytic domain-like"/>
    <property type="match status" value="1"/>
</dbReference>
<evidence type="ECO:0000256" key="3">
    <source>
        <dbReference type="ARBA" id="ARBA00023027"/>
    </source>
</evidence>
<dbReference type="InterPro" id="IPR036291">
    <property type="entry name" value="NAD(P)-bd_dom_sf"/>
</dbReference>
<dbReference type="GO" id="GO:0004617">
    <property type="term" value="F:phosphoglycerate dehydrogenase activity"/>
    <property type="evidence" value="ECO:0007669"/>
    <property type="project" value="UniProtKB-ARBA"/>
</dbReference>
<dbReference type="eggNOG" id="COG1052">
    <property type="taxonomic scope" value="Bacteria"/>
</dbReference>
<proteinExistence type="inferred from homology"/>
<evidence type="ECO:0000256" key="4">
    <source>
        <dbReference type="RuleBase" id="RU003719"/>
    </source>
</evidence>
<organism evidence="8">
    <name type="scientific">Thermocrinis ruber</name>
    <dbReference type="NCBI Taxonomy" id="75906"/>
    <lineage>
        <taxon>Bacteria</taxon>
        <taxon>Pseudomonadati</taxon>
        <taxon>Aquificota</taxon>
        <taxon>Aquificia</taxon>
        <taxon>Aquificales</taxon>
        <taxon>Aquificaceae</taxon>
        <taxon>Thermocrinis</taxon>
    </lineage>
</organism>
<dbReference type="GO" id="GO:0006564">
    <property type="term" value="P:L-serine biosynthetic process"/>
    <property type="evidence" value="ECO:0007669"/>
    <property type="project" value="UniProtKB-ARBA"/>
</dbReference>
<dbReference type="Pfam" id="PF02826">
    <property type="entry name" value="2-Hacid_dh_C"/>
    <property type="match status" value="1"/>
</dbReference>
<protein>
    <submittedName>
        <fullName evidence="7">Hydroxyacid dehydrogenase</fullName>
    </submittedName>
</protein>
<dbReference type="PATRIC" id="fig|75906.3.peg.1392"/>